<reference evidence="1 2" key="1">
    <citation type="submission" date="2015-12" db="EMBL/GenBank/DDBJ databases">
        <title>Diversity of Burkholderia near neighbor genomes.</title>
        <authorList>
            <person name="Sahl J."/>
            <person name="Wagner D."/>
            <person name="Keim P."/>
        </authorList>
    </citation>
    <scope>NUCLEOTIDE SEQUENCE [LARGE SCALE GENOMIC DNA]</scope>
    <source>
        <strain evidence="1 2">BDU8</strain>
    </source>
</reference>
<gene>
    <name evidence="1" type="ORF">WS71_22470</name>
</gene>
<proteinExistence type="predicted"/>
<accession>A0A1B4G2A6</accession>
<dbReference type="EMBL" id="CP013389">
    <property type="protein sequence ID" value="AOJ10018.1"/>
    <property type="molecule type" value="Genomic_DNA"/>
</dbReference>
<dbReference type="AlphaFoldDB" id="A0A1B4G2A6"/>
<name>A0A1B4G2A6_9BURK</name>
<sequence>MRYPFFARPYSTASRRISIPFFAQQPLEFANLLHRFGQIRCRNHLFAGTDRRQASILIELAPREDLVGIHLMATGNTRYSGAGLEGLTRYRELLLDRTPATLLRLGQNFDRFYVLPGLKHRQKTTS</sequence>
<organism evidence="1 2">
    <name type="scientific">Burkholderia mayonis</name>
    <dbReference type="NCBI Taxonomy" id="1385591"/>
    <lineage>
        <taxon>Bacteria</taxon>
        <taxon>Pseudomonadati</taxon>
        <taxon>Pseudomonadota</taxon>
        <taxon>Betaproteobacteria</taxon>
        <taxon>Burkholderiales</taxon>
        <taxon>Burkholderiaceae</taxon>
        <taxon>Burkholderia</taxon>
        <taxon>pseudomallei group</taxon>
    </lineage>
</organism>
<dbReference type="Proteomes" id="UP000067711">
    <property type="component" value="Chromosome 1"/>
</dbReference>
<evidence type="ECO:0000313" key="2">
    <source>
        <dbReference type="Proteomes" id="UP000067711"/>
    </source>
</evidence>
<evidence type="ECO:0000313" key="1">
    <source>
        <dbReference type="EMBL" id="AOJ10018.1"/>
    </source>
</evidence>
<protein>
    <submittedName>
        <fullName evidence="1">Uncharacterized protein</fullName>
    </submittedName>
</protein>